<sequence>MLIPLKTIPAWVMLSLIGNGILTLVIVLLLLRGQSLSDTSQAQAQPSEEKQVGAAVQTQQTHEVQPNGTNSSFQPPYRLTYEDSVEQLKEKALLAAQNRPARLTILAGDSLSLWFPPELLPPGRTWLNQGISGETSAGLLRRLKVFDLTQPETVFIMIGINDLLRGIDDQTVLANWREIIRDVQWVHPSAQVVVQSILPHSDQNASWEGRDRLLKIPNRRIRRLNRELEAIAIANGAYFLDLHPLFTDEKGNLRPELSTDGLHLNDRGYLVWSTGLQFFSHKTLGSP</sequence>
<feature type="region of interest" description="Disordered" evidence="1">
    <location>
        <begin position="41"/>
        <end position="76"/>
    </location>
</feature>
<proteinExistence type="predicted"/>
<dbReference type="GO" id="GO:0004622">
    <property type="term" value="F:phosphatidylcholine lysophospholipase activity"/>
    <property type="evidence" value="ECO:0007669"/>
    <property type="project" value="TreeGrafter"/>
</dbReference>
<dbReference type="InterPro" id="IPR013830">
    <property type="entry name" value="SGNH_hydro"/>
</dbReference>
<dbReference type="InterPro" id="IPR036514">
    <property type="entry name" value="SGNH_hydro_sf"/>
</dbReference>
<keyword evidence="5" id="KW-1185">Reference proteome</keyword>
<dbReference type="Pfam" id="PF13472">
    <property type="entry name" value="Lipase_GDSL_2"/>
    <property type="match status" value="1"/>
</dbReference>
<feature type="transmembrane region" description="Helical" evidence="2">
    <location>
        <begin position="12"/>
        <end position="31"/>
    </location>
</feature>
<dbReference type="PANTHER" id="PTHR30383">
    <property type="entry name" value="THIOESTERASE 1/PROTEASE 1/LYSOPHOSPHOLIPASE L1"/>
    <property type="match status" value="1"/>
</dbReference>
<evidence type="ECO:0000256" key="2">
    <source>
        <dbReference type="SAM" id="Phobius"/>
    </source>
</evidence>
<dbReference type="SUPFAM" id="SSF52266">
    <property type="entry name" value="SGNH hydrolase"/>
    <property type="match status" value="1"/>
</dbReference>
<dbReference type="InterPro" id="IPR051532">
    <property type="entry name" value="Ester_Hydrolysis_Enzymes"/>
</dbReference>
<evidence type="ECO:0000259" key="3">
    <source>
        <dbReference type="Pfam" id="PF13472"/>
    </source>
</evidence>
<organism evidence="4 5">
    <name type="scientific">Limnospira indica PCC 8005</name>
    <dbReference type="NCBI Taxonomy" id="376219"/>
    <lineage>
        <taxon>Bacteria</taxon>
        <taxon>Bacillati</taxon>
        <taxon>Cyanobacteriota</taxon>
        <taxon>Cyanophyceae</taxon>
        <taxon>Oscillatoriophycideae</taxon>
        <taxon>Oscillatoriales</taxon>
        <taxon>Sirenicapillariaceae</taxon>
        <taxon>Limnospira</taxon>
    </lineage>
</organism>
<dbReference type="CDD" id="cd01828">
    <property type="entry name" value="sialate_O-acetylesterase_like2"/>
    <property type="match status" value="1"/>
</dbReference>
<name>A0A9P1NYB2_9CYAN</name>
<accession>A0A9P1NYB2</accession>
<feature type="compositionally biased region" description="Polar residues" evidence="1">
    <location>
        <begin position="56"/>
        <end position="74"/>
    </location>
</feature>
<keyword evidence="2" id="KW-1133">Transmembrane helix</keyword>
<dbReference type="PANTHER" id="PTHR30383:SF5">
    <property type="entry name" value="SGNH HYDROLASE-TYPE ESTERASE DOMAIN-CONTAINING PROTEIN"/>
    <property type="match status" value="1"/>
</dbReference>
<evidence type="ECO:0000256" key="1">
    <source>
        <dbReference type="SAM" id="MobiDB-lite"/>
    </source>
</evidence>
<keyword evidence="2" id="KW-0812">Transmembrane</keyword>
<dbReference type="Gene3D" id="3.40.50.1110">
    <property type="entry name" value="SGNH hydrolase"/>
    <property type="match status" value="1"/>
</dbReference>
<reference evidence="4 5" key="1">
    <citation type="submission" date="2014-02" db="EMBL/GenBank/DDBJ databases">
        <authorList>
            <person name="Genoscope - CEA"/>
        </authorList>
    </citation>
    <scope>NUCLEOTIDE SEQUENCE [LARGE SCALE GENOMIC DNA]</scope>
    <source>
        <strain evidence="4 5">PCC 8005</strain>
    </source>
</reference>
<keyword evidence="2" id="KW-0472">Membrane</keyword>
<feature type="domain" description="SGNH hydrolase-type esterase" evidence="3">
    <location>
        <begin position="123"/>
        <end position="269"/>
    </location>
</feature>
<evidence type="ECO:0000313" key="5">
    <source>
        <dbReference type="Proteomes" id="UP000032946"/>
    </source>
</evidence>
<protein>
    <submittedName>
        <fullName evidence="4">Lipolytic protein</fullName>
    </submittedName>
</protein>
<dbReference type="EMBL" id="FO818640">
    <property type="protein sequence ID" value="CDM93704.1"/>
    <property type="molecule type" value="Genomic_DNA"/>
</dbReference>
<evidence type="ECO:0000313" key="4">
    <source>
        <dbReference type="EMBL" id="CDM93704.1"/>
    </source>
</evidence>
<dbReference type="AlphaFoldDB" id="A0A9P1NYB2"/>
<dbReference type="Proteomes" id="UP000032946">
    <property type="component" value="Chromosome"/>
</dbReference>
<dbReference type="RefSeq" id="WP_006621024.1">
    <property type="nucleotide sequence ID" value="NZ_FO818640.1"/>
</dbReference>
<gene>
    <name evidence="4" type="ORF">ARTHRO_11377</name>
</gene>